<comment type="caution">
    <text evidence="1">The sequence shown here is derived from an EMBL/GenBank/DDBJ whole genome shotgun (WGS) entry which is preliminary data.</text>
</comment>
<evidence type="ECO:0000313" key="1">
    <source>
        <dbReference type="EMBL" id="KUG16285.1"/>
    </source>
</evidence>
<proteinExistence type="predicted"/>
<accession>A0A0W8F620</accession>
<sequence>MEAIFRGFLAAHHNRTPFHPALAYHQFLDIVCLCLSLVYILL</sequence>
<protein>
    <submittedName>
        <fullName evidence="1">Uncharacterized protein</fullName>
    </submittedName>
</protein>
<dbReference type="AlphaFoldDB" id="A0A0W8F620"/>
<organism evidence="1">
    <name type="scientific">hydrocarbon metagenome</name>
    <dbReference type="NCBI Taxonomy" id="938273"/>
    <lineage>
        <taxon>unclassified sequences</taxon>
        <taxon>metagenomes</taxon>
        <taxon>ecological metagenomes</taxon>
    </lineage>
</organism>
<name>A0A0W8F620_9ZZZZ</name>
<dbReference type="EMBL" id="LNQE01001504">
    <property type="protein sequence ID" value="KUG16285.1"/>
    <property type="molecule type" value="Genomic_DNA"/>
</dbReference>
<gene>
    <name evidence="1" type="ORF">ASZ90_014072</name>
</gene>
<reference evidence="1" key="1">
    <citation type="journal article" date="2015" name="Proc. Natl. Acad. Sci. U.S.A.">
        <title>Networks of energetic and metabolic interactions define dynamics in microbial communities.</title>
        <authorList>
            <person name="Embree M."/>
            <person name="Liu J.K."/>
            <person name="Al-Bassam M.M."/>
            <person name="Zengler K."/>
        </authorList>
    </citation>
    <scope>NUCLEOTIDE SEQUENCE</scope>
</reference>